<keyword evidence="6" id="KW-0862">Zinc</keyword>
<evidence type="ECO:0000256" key="1">
    <source>
        <dbReference type="ARBA" id="ARBA00001726"/>
    </source>
</evidence>
<dbReference type="PANTHER" id="PTHR22789:SF9">
    <property type="entry name" value="L-RIBULOSE-5-PHOSPHATE 4-EPIMERASE ULAF"/>
    <property type="match status" value="1"/>
</dbReference>
<dbReference type="Gene3D" id="3.40.225.10">
    <property type="entry name" value="Class II aldolase/adducin N-terminal domain"/>
    <property type="match status" value="1"/>
</dbReference>
<comment type="caution">
    <text evidence="10">The sequence shown here is derived from an EMBL/GenBank/DDBJ whole genome shotgun (WGS) entry which is preliminary data.</text>
</comment>
<dbReference type="FunFam" id="3.40.225.10:FF:000001">
    <property type="entry name" value="L-ribulose-5-phosphate 4-epimerase UlaF"/>
    <property type="match status" value="1"/>
</dbReference>
<dbReference type="GO" id="GO:0005829">
    <property type="term" value="C:cytosol"/>
    <property type="evidence" value="ECO:0007669"/>
    <property type="project" value="TreeGrafter"/>
</dbReference>
<comment type="similarity">
    <text evidence="3">Belongs to the aldolase class II family. AraD/FucA subfamily.</text>
</comment>
<evidence type="ECO:0000256" key="5">
    <source>
        <dbReference type="ARBA" id="ARBA00022723"/>
    </source>
</evidence>
<name>A0AA41W3P7_9GAMM</name>
<evidence type="ECO:0000256" key="7">
    <source>
        <dbReference type="ARBA" id="ARBA00023235"/>
    </source>
</evidence>
<dbReference type="InterPro" id="IPR001303">
    <property type="entry name" value="Aldolase_II/adducin_N"/>
</dbReference>
<organism evidence="10 11">
    <name type="scientific">Echinimonas agarilytica</name>
    <dbReference type="NCBI Taxonomy" id="1215918"/>
    <lineage>
        <taxon>Bacteria</taxon>
        <taxon>Pseudomonadati</taxon>
        <taxon>Pseudomonadota</taxon>
        <taxon>Gammaproteobacteria</taxon>
        <taxon>Alteromonadales</taxon>
        <taxon>Echinimonadaceae</taxon>
        <taxon>Echinimonas</taxon>
    </lineage>
</organism>
<dbReference type="InterPro" id="IPR036409">
    <property type="entry name" value="Aldolase_II/adducin_N_sf"/>
</dbReference>
<evidence type="ECO:0000259" key="9">
    <source>
        <dbReference type="SMART" id="SM01007"/>
    </source>
</evidence>
<feature type="domain" description="Class II aldolase/adducin N-terminal" evidence="9">
    <location>
        <begin position="7"/>
        <end position="195"/>
    </location>
</feature>
<dbReference type="GO" id="GO:0016832">
    <property type="term" value="F:aldehyde-lyase activity"/>
    <property type="evidence" value="ECO:0007669"/>
    <property type="project" value="TreeGrafter"/>
</dbReference>
<dbReference type="AlphaFoldDB" id="A0AA41W3P7"/>
<reference evidence="10 11" key="1">
    <citation type="journal article" date="2013" name="Antonie Van Leeuwenhoek">
        <title>Echinimonas agarilytica gen. nov., sp. nov., a new gammaproteobacterium isolated from the sea urchin Strongylocentrotus intermedius.</title>
        <authorList>
            <person name="Nedashkovskaya O.I."/>
            <person name="Stenkova A.M."/>
            <person name="Zhukova N.V."/>
            <person name="Van Trappen S."/>
            <person name="Lee J.S."/>
            <person name="Kim S.B."/>
        </authorList>
    </citation>
    <scope>NUCLEOTIDE SEQUENCE [LARGE SCALE GENOMIC DNA]</scope>
    <source>
        <strain evidence="10 11">KMM 6351</strain>
    </source>
</reference>
<dbReference type="GO" id="GO:0046872">
    <property type="term" value="F:metal ion binding"/>
    <property type="evidence" value="ECO:0007669"/>
    <property type="project" value="UniProtKB-KW"/>
</dbReference>
<comment type="cofactor">
    <cofactor evidence="2">
        <name>Zn(2+)</name>
        <dbReference type="ChEBI" id="CHEBI:29105"/>
    </cofactor>
</comment>
<dbReference type="NCBIfam" id="NF009003">
    <property type="entry name" value="PRK12348.1"/>
    <property type="match status" value="1"/>
</dbReference>
<keyword evidence="8" id="KW-0119">Carbohydrate metabolism</keyword>
<sequence>MLDALREEVLAANLDLPKYGLVTFTWGNVSAINDARDLVVIKPSGVAYENMSASDMVIVDLKGNVVEGTLRPSSDTATHLALYRQYDDVGGVVHTHSSNATSWAQSQRSIPVLGTTHADYFNGTIPCSRLLTPEEVEQGYEELTGSLIIETLGDTPPLTMPGILISNHGPFAWGKDAHGAVHNAVVLEEIARMALATAQLNPGLAQLPDYILNKHYSRKHGKNAYYGQNKA</sequence>
<dbReference type="SMART" id="SM01007">
    <property type="entry name" value="Aldolase_II"/>
    <property type="match status" value="1"/>
</dbReference>
<dbReference type="Pfam" id="PF00596">
    <property type="entry name" value="Aldolase_II"/>
    <property type="match status" value="1"/>
</dbReference>
<dbReference type="Proteomes" id="UP001165393">
    <property type="component" value="Unassembled WGS sequence"/>
</dbReference>
<evidence type="ECO:0000256" key="3">
    <source>
        <dbReference type="ARBA" id="ARBA00010037"/>
    </source>
</evidence>
<evidence type="ECO:0000256" key="4">
    <source>
        <dbReference type="ARBA" id="ARBA00013186"/>
    </source>
</evidence>
<evidence type="ECO:0000313" key="11">
    <source>
        <dbReference type="Proteomes" id="UP001165393"/>
    </source>
</evidence>
<dbReference type="NCBIfam" id="NF006047">
    <property type="entry name" value="PRK08193.1"/>
    <property type="match status" value="1"/>
</dbReference>
<dbReference type="SUPFAM" id="SSF53639">
    <property type="entry name" value="AraD/HMP-PK domain-like"/>
    <property type="match status" value="1"/>
</dbReference>
<protein>
    <recommendedName>
        <fullName evidence="4">L-ribulose-5-phosphate 4-epimerase</fullName>
        <ecNumber evidence="4">5.1.3.4</ecNumber>
    </recommendedName>
</protein>
<keyword evidence="11" id="KW-1185">Reference proteome</keyword>
<evidence type="ECO:0000256" key="6">
    <source>
        <dbReference type="ARBA" id="ARBA00022833"/>
    </source>
</evidence>
<gene>
    <name evidence="10" type="ORF">NAF29_00885</name>
</gene>
<dbReference type="PANTHER" id="PTHR22789">
    <property type="entry name" value="FUCULOSE PHOSPHATE ALDOLASE"/>
    <property type="match status" value="1"/>
</dbReference>
<dbReference type="EMBL" id="JAMQGP010000001">
    <property type="protein sequence ID" value="MCM2678222.1"/>
    <property type="molecule type" value="Genomic_DNA"/>
</dbReference>
<keyword evidence="7" id="KW-0413">Isomerase</keyword>
<evidence type="ECO:0000256" key="8">
    <source>
        <dbReference type="ARBA" id="ARBA00023277"/>
    </source>
</evidence>
<accession>A0AA41W3P7</accession>
<dbReference type="InterPro" id="IPR050197">
    <property type="entry name" value="Aldolase_class_II_sugar_metab"/>
</dbReference>
<dbReference type="GO" id="GO:0019323">
    <property type="term" value="P:pentose catabolic process"/>
    <property type="evidence" value="ECO:0007669"/>
    <property type="project" value="TreeGrafter"/>
</dbReference>
<dbReference type="CDD" id="cd00398">
    <property type="entry name" value="Aldolase_II"/>
    <property type="match status" value="1"/>
</dbReference>
<evidence type="ECO:0000256" key="2">
    <source>
        <dbReference type="ARBA" id="ARBA00001947"/>
    </source>
</evidence>
<keyword evidence="5" id="KW-0479">Metal-binding</keyword>
<dbReference type="EC" id="5.1.3.4" evidence="4"/>
<dbReference type="GO" id="GO:0008742">
    <property type="term" value="F:L-ribulose-phosphate 4-epimerase activity"/>
    <property type="evidence" value="ECO:0007669"/>
    <property type="project" value="UniProtKB-EC"/>
</dbReference>
<comment type="catalytic activity">
    <reaction evidence="1">
        <text>L-ribulose 5-phosphate = D-xylulose 5-phosphate</text>
        <dbReference type="Rhea" id="RHEA:22368"/>
        <dbReference type="ChEBI" id="CHEBI:57737"/>
        <dbReference type="ChEBI" id="CHEBI:58226"/>
        <dbReference type="EC" id="5.1.3.4"/>
    </reaction>
</comment>
<proteinExistence type="inferred from homology"/>
<evidence type="ECO:0000313" key="10">
    <source>
        <dbReference type="EMBL" id="MCM2678222.1"/>
    </source>
</evidence>